<evidence type="ECO:0000313" key="3">
    <source>
        <dbReference type="WBParaSite" id="Csp11.Scaffold630.g18267.t1"/>
    </source>
</evidence>
<evidence type="ECO:0000256" key="1">
    <source>
        <dbReference type="SAM" id="MobiDB-lite"/>
    </source>
</evidence>
<sequence length="78" mass="8891">MSVYVLNLADAEGNMVKGMQHLPMDRLVESIMLHLSIVLISWRSSIQTNTMSSGKETKKDEEKDEKTLFFNSIDKSNE</sequence>
<feature type="region of interest" description="Disordered" evidence="1">
    <location>
        <begin position="48"/>
        <end position="78"/>
    </location>
</feature>
<keyword evidence="2" id="KW-1185">Reference proteome</keyword>
<dbReference type="Proteomes" id="UP000095282">
    <property type="component" value="Unplaced"/>
</dbReference>
<dbReference type="AlphaFoldDB" id="A0A1I7UQA0"/>
<name>A0A1I7UQA0_9PELO</name>
<accession>A0A1I7UQA0</accession>
<organism evidence="2 3">
    <name type="scientific">Caenorhabditis tropicalis</name>
    <dbReference type="NCBI Taxonomy" id="1561998"/>
    <lineage>
        <taxon>Eukaryota</taxon>
        <taxon>Metazoa</taxon>
        <taxon>Ecdysozoa</taxon>
        <taxon>Nematoda</taxon>
        <taxon>Chromadorea</taxon>
        <taxon>Rhabditida</taxon>
        <taxon>Rhabditina</taxon>
        <taxon>Rhabditomorpha</taxon>
        <taxon>Rhabditoidea</taxon>
        <taxon>Rhabditidae</taxon>
        <taxon>Peloderinae</taxon>
        <taxon>Caenorhabditis</taxon>
    </lineage>
</organism>
<dbReference type="WBParaSite" id="Csp11.Scaffold630.g18267.t1">
    <property type="protein sequence ID" value="Csp11.Scaffold630.g18267.t1"/>
    <property type="gene ID" value="Csp11.Scaffold630.g18267"/>
</dbReference>
<feature type="compositionally biased region" description="Polar residues" evidence="1">
    <location>
        <begin position="69"/>
        <end position="78"/>
    </location>
</feature>
<reference evidence="3" key="1">
    <citation type="submission" date="2016-11" db="UniProtKB">
        <authorList>
            <consortium name="WormBaseParasite"/>
        </authorList>
    </citation>
    <scope>IDENTIFICATION</scope>
</reference>
<protein>
    <submittedName>
        <fullName evidence="3">Uncharacterized protein</fullName>
    </submittedName>
</protein>
<proteinExistence type="predicted"/>
<feature type="compositionally biased region" description="Basic and acidic residues" evidence="1">
    <location>
        <begin position="55"/>
        <end position="67"/>
    </location>
</feature>
<evidence type="ECO:0000313" key="2">
    <source>
        <dbReference type="Proteomes" id="UP000095282"/>
    </source>
</evidence>